<keyword evidence="1" id="KW-0732">Signal</keyword>
<proteinExistence type="predicted"/>
<protein>
    <recommendedName>
        <fullName evidence="4">Tetratricopeptide repeat protein</fullName>
    </recommendedName>
</protein>
<dbReference type="InterPro" id="IPR011990">
    <property type="entry name" value="TPR-like_helical_dom_sf"/>
</dbReference>
<organism evidence="2 3">
    <name type="scientific">Aeoliella straminimaris</name>
    <dbReference type="NCBI Taxonomy" id="2954799"/>
    <lineage>
        <taxon>Bacteria</taxon>
        <taxon>Pseudomonadati</taxon>
        <taxon>Planctomycetota</taxon>
        <taxon>Planctomycetia</taxon>
        <taxon>Pirellulales</taxon>
        <taxon>Lacipirellulaceae</taxon>
        <taxon>Aeoliella</taxon>
    </lineage>
</organism>
<accession>A0A9X2FBB3</accession>
<feature type="chain" id="PRO_5040979230" description="Tetratricopeptide repeat protein" evidence="1">
    <location>
        <begin position="20"/>
        <end position="328"/>
    </location>
</feature>
<dbReference type="AlphaFoldDB" id="A0A9X2FBB3"/>
<dbReference type="RefSeq" id="WP_252853848.1">
    <property type="nucleotide sequence ID" value="NZ_JAMXLR010000061.1"/>
</dbReference>
<feature type="signal peptide" evidence="1">
    <location>
        <begin position="1"/>
        <end position="19"/>
    </location>
</feature>
<dbReference type="Gene3D" id="1.25.40.10">
    <property type="entry name" value="Tetratricopeptide repeat domain"/>
    <property type="match status" value="1"/>
</dbReference>
<evidence type="ECO:0008006" key="4">
    <source>
        <dbReference type="Google" id="ProtNLM"/>
    </source>
</evidence>
<evidence type="ECO:0000313" key="2">
    <source>
        <dbReference type="EMBL" id="MCO6045735.1"/>
    </source>
</evidence>
<keyword evidence="3" id="KW-1185">Reference proteome</keyword>
<name>A0A9X2FBB3_9BACT</name>
<gene>
    <name evidence="2" type="ORF">NG895_17700</name>
</gene>
<evidence type="ECO:0000313" key="3">
    <source>
        <dbReference type="Proteomes" id="UP001155241"/>
    </source>
</evidence>
<sequence length="328" mass="35113">MLRPAISIVGCLLASWAMADTVTLSSGDDGQGRIEISGTVVDWTGQQITIRNASGAERKYPAERVREVDTKWPEGYQQGTDELAEGNYSRAAELLAAAARADQRPWGRRLAMQQLMKCYAGSGDAATAGRLLVELAKSDPATPALERAPLAWHASTQVAPAVVDEWLASDQPAAKLLGASYSLSGSKRAAALAALAALARSGHEQIAPLAEMQQWRTEVVTATKADVERWQQRLAAFPNALQPGGWLVVGDTWRQLRETDAAALAYLRSSMLAEQQPQLAAAALLRAAKVLGSGGHQEEAKRLATRLVREYSKTAAAAEAKDMLQSAE</sequence>
<comment type="caution">
    <text evidence="2">The sequence shown here is derived from an EMBL/GenBank/DDBJ whole genome shotgun (WGS) entry which is preliminary data.</text>
</comment>
<dbReference type="EMBL" id="JAMXLR010000061">
    <property type="protein sequence ID" value="MCO6045735.1"/>
    <property type="molecule type" value="Genomic_DNA"/>
</dbReference>
<dbReference type="Proteomes" id="UP001155241">
    <property type="component" value="Unassembled WGS sequence"/>
</dbReference>
<reference evidence="2" key="1">
    <citation type="submission" date="2022-06" db="EMBL/GenBank/DDBJ databases">
        <title>Aeoliella straminimaris, a novel planctomycete from sediments.</title>
        <authorList>
            <person name="Vitorino I.R."/>
            <person name="Lage O.M."/>
        </authorList>
    </citation>
    <scope>NUCLEOTIDE SEQUENCE</scope>
    <source>
        <strain evidence="2">ICT_H6.2</strain>
    </source>
</reference>
<evidence type="ECO:0000256" key="1">
    <source>
        <dbReference type="SAM" id="SignalP"/>
    </source>
</evidence>